<evidence type="ECO:0000313" key="4">
    <source>
        <dbReference type="Proteomes" id="UP001500212"/>
    </source>
</evidence>
<dbReference type="Pfam" id="PF01609">
    <property type="entry name" value="DDE_Tnp_1"/>
    <property type="match status" value="1"/>
</dbReference>
<accession>A0ABP8TDQ1</accession>
<name>A0ABP8TDQ1_9ACTN</name>
<feature type="compositionally biased region" description="Basic residues" evidence="1">
    <location>
        <begin position="86"/>
        <end position="95"/>
    </location>
</feature>
<comment type="caution">
    <text evidence="3">The sequence shown here is derived from an EMBL/GenBank/DDBJ whole genome shotgun (WGS) entry which is preliminary data.</text>
</comment>
<evidence type="ECO:0000256" key="1">
    <source>
        <dbReference type="SAM" id="MobiDB-lite"/>
    </source>
</evidence>
<dbReference type="InterPro" id="IPR002559">
    <property type="entry name" value="Transposase_11"/>
</dbReference>
<organism evidence="3 4">
    <name type="scientific">Actinoallomurus liliacearum</name>
    <dbReference type="NCBI Taxonomy" id="1080073"/>
    <lineage>
        <taxon>Bacteria</taxon>
        <taxon>Bacillati</taxon>
        <taxon>Actinomycetota</taxon>
        <taxon>Actinomycetes</taxon>
        <taxon>Streptosporangiales</taxon>
        <taxon>Thermomonosporaceae</taxon>
        <taxon>Actinoallomurus</taxon>
    </lineage>
</organism>
<feature type="domain" description="Transposase IS4-like" evidence="2">
    <location>
        <begin position="10"/>
        <end position="47"/>
    </location>
</feature>
<dbReference type="EMBL" id="BAABHJ010000001">
    <property type="protein sequence ID" value="GAA4600895.1"/>
    <property type="molecule type" value="Genomic_DNA"/>
</dbReference>
<evidence type="ECO:0000259" key="2">
    <source>
        <dbReference type="Pfam" id="PF01609"/>
    </source>
</evidence>
<gene>
    <name evidence="3" type="ORF">GCM10023195_01570</name>
</gene>
<evidence type="ECO:0000313" key="3">
    <source>
        <dbReference type="EMBL" id="GAA4600895.1"/>
    </source>
</evidence>
<keyword evidence="4" id="KW-1185">Reference proteome</keyword>
<feature type="region of interest" description="Disordered" evidence="1">
    <location>
        <begin position="51"/>
        <end position="95"/>
    </location>
</feature>
<protein>
    <recommendedName>
        <fullName evidence="2">Transposase IS4-like domain-containing protein</fullName>
    </recommendedName>
</protein>
<dbReference type="Proteomes" id="UP001500212">
    <property type="component" value="Unassembled WGS sequence"/>
</dbReference>
<sequence length="95" mass="10048">MLSADPGAGPTTKIHLACDGHGRPLSVVLTGGNINDCTMFEQVMAGICIPRSSPHPPGTTLAAPGPGDRRQGLQLPRDPRLAAPAWHRRDHPRTT</sequence>
<proteinExistence type="predicted"/>
<reference evidence="4" key="1">
    <citation type="journal article" date="2019" name="Int. J. Syst. Evol. Microbiol.">
        <title>The Global Catalogue of Microorganisms (GCM) 10K type strain sequencing project: providing services to taxonomists for standard genome sequencing and annotation.</title>
        <authorList>
            <consortium name="The Broad Institute Genomics Platform"/>
            <consortium name="The Broad Institute Genome Sequencing Center for Infectious Disease"/>
            <person name="Wu L."/>
            <person name="Ma J."/>
        </authorList>
    </citation>
    <scope>NUCLEOTIDE SEQUENCE [LARGE SCALE GENOMIC DNA]</scope>
    <source>
        <strain evidence="4">JCM 17938</strain>
    </source>
</reference>